<evidence type="ECO:0000313" key="4">
    <source>
        <dbReference type="Proteomes" id="UP000186132"/>
    </source>
</evidence>
<sequence length="169" mass="17570">MPSGPPPGDGSEGPVGPAQPVVIRLPRTSYLIIVFLVLGAVPVAFSGGGAGDVRDVASGSTNGFSLGPQLLVLLVPVLAAFFVARTATIVTADGLTVRAVFGSRLLPWPTLRGLSVRGRSIYAVQDDGVTRLPCVRLAHLGPLSRLSGGHLPELADATPKPAPQRRRRR</sequence>
<organism evidence="3 4">
    <name type="scientific">Jatrophihabitans endophyticus</name>
    <dbReference type="NCBI Taxonomy" id="1206085"/>
    <lineage>
        <taxon>Bacteria</taxon>
        <taxon>Bacillati</taxon>
        <taxon>Actinomycetota</taxon>
        <taxon>Actinomycetes</taxon>
        <taxon>Jatrophihabitantales</taxon>
        <taxon>Jatrophihabitantaceae</taxon>
        <taxon>Jatrophihabitans</taxon>
    </lineage>
</organism>
<reference evidence="3 4" key="1">
    <citation type="submission" date="2016-11" db="EMBL/GenBank/DDBJ databases">
        <authorList>
            <person name="Jaros S."/>
            <person name="Januszkiewicz K."/>
            <person name="Wedrychowicz H."/>
        </authorList>
    </citation>
    <scope>NUCLEOTIDE SEQUENCE [LARGE SCALE GENOMIC DNA]</scope>
    <source>
        <strain evidence="3 4">DSM 45627</strain>
    </source>
</reference>
<dbReference type="EMBL" id="FQVU01000001">
    <property type="protein sequence ID" value="SHF63829.1"/>
    <property type="molecule type" value="Genomic_DNA"/>
</dbReference>
<evidence type="ECO:0000256" key="1">
    <source>
        <dbReference type="SAM" id="Phobius"/>
    </source>
</evidence>
<evidence type="ECO:0000313" key="3">
    <source>
        <dbReference type="EMBL" id="SHF63829.1"/>
    </source>
</evidence>
<proteinExistence type="predicted"/>
<keyword evidence="4" id="KW-1185">Reference proteome</keyword>
<evidence type="ECO:0000259" key="2">
    <source>
        <dbReference type="Pfam" id="PF10756"/>
    </source>
</evidence>
<dbReference type="Proteomes" id="UP000186132">
    <property type="component" value="Unassembled WGS sequence"/>
</dbReference>
<keyword evidence="1" id="KW-0812">Transmembrane</keyword>
<name>A0A1M5D9T3_9ACTN</name>
<feature type="transmembrane region" description="Helical" evidence="1">
    <location>
        <begin position="70"/>
        <end position="95"/>
    </location>
</feature>
<dbReference type="OrthoDB" id="5194605at2"/>
<feature type="domain" description="Low molecular weight protein antigen 6 PH" evidence="2">
    <location>
        <begin position="85"/>
        <end position="136"/>
    </location>
</feature>
<protein>
    <submittedName>
        <fullName evidence="3">PH domain-containing protein</fullName>
    </submittedName>
</protein>
<dbReference type="Pfam" id="PF10756">
    <property type="entry name" value="bPH_6"/>
    <property type="match status" value="1"/>
</dbReference>
<dbReference type="RefSeq" id="WP_073385473.1">
    <property type="nucleotide sequence ID" value="NZ_FQVU01000001.1"/>
</dbReference>
<dbReference type="InterPro" id="IPR019692">
    <property type="entry name" value="CFP-6_PH"/>
</dbReference>
<gene>
    <name evidence="3" type="ORF">SAMN05443575_0506</name>
</gene>
<dbReference type="AlphaFoldDB" id="A0A1M5D9T3"/>
<feature type="transmembrane region" description="Helical" evidence="1">
    <location>
        <begin position="30"/>
        <end position="50"/>
    </location>
</feature>
<keyword evidence="1" id="KW-0472">Membrane</keyword>
<keyword evidence="1" id="KW-1133">Transmembrane helix</keyword>
<accession>A0A1M5D9T3</accession>